<gene>
    <name evidence="1" type="ORF">LOAG_10535</name>
</gene>
<sequence>ERQIWSNAELITGSDDAVESVASLIPVDTNINQQLKTCKSFGTHYREAIHGPHASFRLRVLQEQRMQSNFMPKGSCKRQQKLDELKKDDLSKFKFGTYTIQNENETFGDANNNEKKLGLDKLINEFIYGKKTVTKAIGMIN</sequence>
<protein>
    <submittedName>
        <fullName evidence="1">Uncharacterized protein</fullName>
    </submittedName>
</protein>
<dbReference type="AlphaFoldDB" id="A0A1S0TPK6"/>
<dbReference type="GeneID" id="9947981"/>
<dbReference type="CTD" id="9947981"/>
<dbReference type="EMBL" id="JH712391">
    <property type="protein sequence ID" value="EFO17963.1"/>
    <property type="molecule type" value="Genomic_DNA"/>
</dbReference>
<accession>A0A1S0TPK6</accession>
<dbReference type="OrthoDB" id="5868946at2759"/>
<dbReference type="InParanoid" id="A0A1S0TPK6"/>
<dbReference type="RefSeq" id="XP_003146107.1">
    <property type="nucleotide sequence ID" value="XM_003146059.1"/>
</dbReference>
<evidence type="ECO:0000313" key="1">
    <source>
        <dbReference type="EMBL" id="EFO17963.1"/>
    </source>
</evidence>
<reference evidence="1" key="1">
    <citation type="submission" date="2012-04" db="EMBL/GenBank/DDBJ databases">
        <title>The Genome Sequence of Loa loa.</title>
        <authorList>
            <consortium name="The Broad Institute Genome Sequencing Platform"/>
            <consortium name="Broad Institute Genome Sequencing Center for Infectious Disease"/>
            <person name="Nutman T.B."/>
            <person name="Fink D.L."/>
            <person name="Russ C."/>
            <person name="Young S."/>
            <person name="Zeng Q."/>
            <person name="Gargeya S."/>
            <person name="Alvarado L."/>
            <person name="Berlin A."/>
            <person name="Chapman S.B."/>
            <person name="Chen Z."/>
            <person name="Freedman E."/>
            <person name="Gellesch M."/>
            <person name="Goldberg J."/>
            <person name="Griggs A."/>
            <person name="Gujja S."/>
            <person name="Heilman E.R."/>
            <person name="Heiman D."/>
            <person name="Howarth C."/>
            <person name="Mehta T."/>
            <person name="Neiman D."/>
            <person name="Pearson M."/>
            <person name="Roberts A."/>
            <person name="Saif S."/>
            <person name="Shea T."/>
            <person name="Shenoy N."/>
            <person name="Sisk P."/>
            <person name="Stolte C."/>
            <person name="Sykes S."/>
            <person name="White J."/>
            <person name="Yandava C."/>
            <person name="Haas B."/>
            <person name="Henn M.R."/>
            <person name="Nusbaum C."/>
            <person name="Birren B."/>
        </authorList>
    </citation>
    <scope>NUCLEOTIDE SEQUENCE [LARGE SCALE GENOMIC DNA]</scope>
</reference>
<dbReference type="KEGG" id="loa:LOAG_10535"/>
<dbReference type="OMA" id="YREAIHG"/>
<organism evidence="1">
    <name type="scientific">Loa loa</name>
    <name type="common">Eye worm</name>
    <name type="synonym">Filaria loa</name>
    <dbReference type="NCBI Taxonomy" id="7209"/>
    <lineage>
        <taxon>Eukaryota</taxon>
        <taxon>Metazoa</taxon>
        <taxon>Ecdysozoa</taxon>
        <taxon>Nematoda</taxon>
        <taxon>Chromadorea</taxon>
        <taxon>Rhabditida</taxon>
        <taxon>Spirurina</taxon>
        <taxon>Spiruromorpha</taxon>
        <taxon>Filarioidea</taxon>
        <taxon>Onchocercidae</taxon>
        <taxon>Loa</taxon>
    </lineage>
</organism>
<name>A0A1S0TPK6_LOALO</name>
<feature type="non-terminal residue" evidence="1">
    <location>
        <position position="1"/>
    </location>
</feature>
<proteinExistence type="predicted"/>